<evidence type="ECO:0000313" key="2">
    <source>
        <dbReference type="EMBL" id="SVE03444.1"/>
    </source>
</evidence>
<proteinExistence type="predicted"/>
<sequence length="52" mass="5731">QPENTGPSFKSAGIDEAPVFKPADKQPSFKIVEDETPKFKPVAKQPSFKIVE</sequence>
<reference evidence="2" key="1">
    <citation type="submission" date="2018-05" db="EMBL/GenBank/DDBJ databases">
        <authorList>
            <person name="Lanie J.A."/>
            <person name="Ng W.-L."/>
            <person name="Kazmierczak K.M."/>
            <person name="Andrzejewski T.M."/>
            <person name="Davidsen T.M."/>
            <person name="Wayne K.J."/>
            <person name="Tettelin H."/>
            <person name="Glass J.I."/>
            <person name="Rusch D."/>
            <person name="Podicherti R."/>
            <person name="Tsui H.-C.T."/>
            <person name="Winkler M.E."/>
        </authorList>
    </citation>
    <scope>NUCLEOTIDE SEQUENCE</scope>
</reference>
<organism evidence="2">
    <name type="scientific">marine metagenome</name>
    <dbReference type="NCBI Taxonomy" id="408172"/>
    <lineage>
        <taxon>unclassified sequences</taxon>
        <taxon>metagenomes</taxon>
        <taxon>ecological metagenomes</taxon>
    </lineage>
</organism>
<protein>
    <submittedName>
        <fullName evidence="2">Uncharacterized protein</fullName>
    </submittedName>
</protein>
<feature type="non-terminal residue" evidence="2">
    <location>
        <position position="1"/>
    </location>
</feature>
<evidence type="ECO:0000256" key="1">
    <source>
        <dbReference type="SAM" id="MobiDB-lite"/>
    </source>
</evidence>
<accession>A0A383A724</accession>
<dbReference type="EMBL" id="UINC01189659">
    <property type="protein sequence ID" value="SVE03444.1"/>
    <property type="molecule type" value="Genomic_DNA"/>
</dbReference>
<name>A0A383A724_9ZZZZ</name>
<feature type="region of interest" description="Disordered" evidence="1">
    <location>
        <begin position="1"/>
        <end position="25"/>
    </location>
</feature>
<dbReference type="AlphaFoldDB" id="A0A383A724"/>
<gene>
    <name evidence="2" type="ORF">METZ01_LOCUS456298</name>
</gene>